<comment type="caution">
    <text evidence="2">The sequence shown here is derived from an EMBL/GenBank/DDBJ whole genome shotgun (WGS) entry which is preliminary data.</text>
</comment>
<keyword evidence="3" id="KW-1185">Reference proteome</keyword>
<name>A0A9J6BG26_POLVA</name>
<reference evidence="2" key="1">
    <citation type="submission" date="2021-03" db="EMBL/GenBank/DDBJ databases">
        <title>Chromosome level genome of the anhydrobiotic midge Polypedilum vanderplanki.</title>
        <authorList>
            <person name="Yoshida Y."/>
            <person name="Kikawada T."/>
            <person name="Gusev O."/>
        </authorList>
    </citation>
    <scope>NUCLEOTIDE SEQUENCE</scope>
    <source>
        <strain evidence="2">NIAS01</strain>
        <tissue evidence="2">Whole body or cell culture</tissue>
    </source>
</reference>
<feature type="compositionally biased region" description="Acidic residues" evidence="1">
    <location>
        <begin position="1"/>
        <end position="10"/>
    </location>
</feature>
<accession>A0A9J6BG26</accession>
<dbReference type="SUPFAM" id="SSF52540">
    <property type="entry name" value="P-loop containing nucleoside triphosphate hydrolases"/>
    <property type="match status" value="1"/>
</dbReference>
<protein>
    <submittedName>
        <fullName evidence="2">Uncharacterized protein</fullName>
    </submittedName>
</protein>
<evidence type="ECO:0000256" key="1">
    <source>
        <dbReference type="SAM" id="MobiDB-lite"/>
    </source>
</evidence>
<dbReference type="InterPro" id="IPR027417">
    <property type="entry name" value="P-loop_NTPase"/>
</dbReference>
<evidence type="ECO:0000313" key="3">
    <source>
        <dbReference type="Proteomes" id="UP001107558"/>
    </source>
</evidence>
<organism evidence="2 3">
    <name type="scientific">Polypedilum vanderplanki</name>
    <name type="common">Sleeping chironomid midge</name>
    <dbReference type="NCBI Taxonomy" id="319348"/>
    <lineage>
        <taxon>Eukaryota</taxon>
        <taxon>Metazoa</taxon>
        <taxon>Ecdysozoa</taxon>
        <taxon>Arthropoda</taxon>
        <taxon>Hexapoda</taxon>
        <taxon>Insecta</taxon>
        <taxon>Pterygota</taxon>
        <taxon>Neoptera</taxon>
        <taxon>Endopterygota</taxon>
        <taxon>Diptera</taxon>
        <taxon>Nematocera</taxon>
        <taxon>Chironomoidea</taxon>
        <taxon>Chironomidae</taxon>
        <taxon>Chironominae</taxon>
        <taxon>Polypedilum</taxon>
        <taxon>Polypedilum</taxon>
    </lineage>
</organism>
<gene>
    <name evidence="2" type="ORF">PVAND_016370</name>
</gene>
<dbReference type="Proteomes" id="UP001107558">
    <property type="component" value="Chromosome 4"/>
</dbReference>
<dbReference type="EMBL" id="JADBJN010000004">
    <property type="protein sequence ID" value="KAG5668430.1"/>
    <property type="molecule type" value="Genomic_DNA"/>
</dbReference>
<evidence type="ECO:0000313" key="2">
    <source>
        <dbReference type="EMBL" id="KAG5668430.1"/>
    </source>
</evidence>
<feature type="region of interest" description="Disordered" evidence="1">
    <location>
        <begin position="1"/>
        <end position="21"/>
    </location>
</feature>
<sequence length="847" mass="99696">MDSSDDSDEESMPRRRGRGIGRKNMRDELVLVTYRDGYIPPHMRRKEFGTPLSQEMEKRKREEIDDGYFRGRESPPTVWKYGRTYKGGMIPIAELLYEDTRYFRPKKLVIFIRGPPLTGKSYLARKIVQIEEKFGNKNVVIINGAKLSYGGRDDYGPTHVSEDMQEQISNGISFIIVEFKSSNSSLFYRCIDIARRGHYEMFCIELFIDANMKAVRNRMTDDFLSSQYMKYVREYLSNMDGSSIPNDVTMLDPSDLYDKNFKMLQFIKNYEEKIEKMNYGTTTMCAEDIENVKVYTLELIKSKEFWKMLPNGLIDSVNLENDLSEFLINKMMNSSRKKQKSAIEMHIEHQPIWETKNVIDYNHEHKVTVEEEVHDFKIFKSIDYNHQISSYLAEIVEDVDIDEILETKKQEKFERKKKFYQKFCCGEDKVEIYPSKWTLIDNNRPAVVGKRRKIKNGKILKILAKNSTNFIQRGVKRLKIDDTFEICCECLAKILMHDKSDEKLKEISELKTVNFNDLHLMVKETKSDQIFTKLIENLQNLEENIKNPQQGFEISLIFKEIFENIQNIKGKFEGAENVSHLEMINKKLQVLEEFFKNRQSFSEFSEILKKKEQLKVKKEDKMKMENIDGSTDDMEVDIPASTTPHHIDELLTVIYLQSVADDQKAEFMDYIKSFFIRLDKINKISEILKVVSQVDNVKIIFDFSDEMEIESLSKKIFIFPKGKTEVEILSSIARELSNFAMNFVYKNNSKPFYFNDDDRKEEIERILFEIEMNADKCHEIIHKFITENNEGEWNSKISGLIAEMIVVGFENILKDNHGSLWKYFEKTFEDVEKFNLRFKTPGRLSVF</sequence>
<dbReference type="Gene3D" id="3.40.50.300">
    <property type="entry name" value="P-loop containing nucleotide triphosphate hydrolases"/>
    <property type="match status" value="1"/>
</dbReference>
<dbReference type="OrthoDB" id="513595at2759"/>
<proteinExistence type="predicted"/>
<dbReference type="AlphaFoldDB" id="A0A9J6BG26"/>